<sequence length="419" mass="45016">MPTPPLQPIAPDERIALLDALRGFALCGILLMNMEGFAGPLLASTTGLDPSLRGADRVADALVYFFVQGKFFTLFSLLFGMGFAAMSQRAEAAGRPFAGAYWRRGLALLGIGLVHGVLVWSGDILVMYALLSFLLLAFRPAPSRWLAWLGALACLAAPAMILALGGLAWLMSLSPDSAADWNRAMAGQGEHIEALIQSARQAYAAGGYADAVAQRVRELGTMLSALPVVGPLVFGMFLLGAAFVRGGAIAAPGRHAGLFAWLRWGALPLGLLAMGSSFAIAPSMPPDRFDPGLALAQALGMLAGGLMCLGYVGWLVRAFGTRIGARVAAWLAPAGRMALTNYLMQSVVCTLVFYHYGLGFFERLPRAWQVPFALVLFALQVPASRLWLARFRFGPAEWLWRSLIYLCWQPMRVRGAAPR</sequence>
<evidence type="ECO:0000313" key="4">
    <source>
        <dbReference type="Proteomes" id="UP000462066"/>
    </source>
</evidence>
<evidence type="ECO:0000313" key="3">
    <source>
        <dbReference type="EMBL" id="KAF1686240.1"/>
    </source>
</evidence>
<keyword evidence="1" id="KW-0472">Membrane</keyword>
<dbReference type="InterPro" id="IPR007349">
    <property type="entry name" value="DUF418"/>
</dbReference>
<dbReference type="InterPro" id="IPR052529">
    <property type="entry name" value="Bact_Transport_Assoc"/>
</dbReference>
<dbReference type="Proteomes" id="UP000462066">
    <property type="component" value="Unassembled WGS sequence"/>
</dbReference>
<feature type="transmembrane region" description="Helical" evidence="1">
    <location>
        <begin position="368"/>
        <end position="388"/>
    </location>
</feature>
<keyword evidence="4" id="KW-1185">Reference proteome</keyword>
<dbReference type="AlphaFoldDB" id="A0A7V8K6R5"/>
<keyword evidence="1" id="KW-0812">Transmembrane</keyword>
<feature type="domain" description="DUF418" evidence="2">
    <location>
        <begin position="244"/>
        <end position="406"/>
    </location>
</feature>
<feature type="transmembrane region" description="Helical" evidence="1">
    <location>
        <begin position="337"/>
        <end position="356"/>
    </location>
</feature>
<feature type="transmembrane region" description="Helical" evidence="1">
    <location>
        <begin position="145"/>
        <end position="171"/>
    </location>
</feature>
<reference evidence="3 4" key="1">
    <citation type="submission" date="2017-10" db="EMBL/GenBank/DDBJ databases">
        <title>Whole genome sequencing of Pseudoxanthomonas broegbernensis DSM 12573(T).</title>
        <authorList>
            <person name="Kumar S."/>
            <person name="Bansal K."/>
            <person name="Kaur A."/>
            <person name="Patil P."/>
            <person name="Sharma S."/>
            <person name="Patil P.B."/>
        </authorList>
    </citation>
    <scope>NUCLEOTIDE SEQUENCE [LARGE SCALE GENOMIC DNA]</scope>
    <source>
        <strain evidence="3 4">DSM 12573</strain>
    </source>
</reference>
<feature type="transmembrane region" description="Helical" evidence="1">
    <location>
        <begin position="62"/>
        <end position="86"/>
    </location>
</feature>
<dbReference type="RefSeq" id="WP_162311036.1">
    <property type="nucleotide sequence ID" value="NZ_JACHGU010000001.1"/>
</dbReference>
<dbReference type="PANTHER" id="PTHR30590:SF2">
    <property type="entry name" value="INNER MEMBRANE PROTEIN"/>
    <property type="match status" value="1"/>
</dbReference>
<accession>A0A7V8K6R5</accession>
<feature type="transmembrane region" description="Helical" evidence="1">
    <location>
        <begin position="256"/>
        <end position="281"/>
    </location>
</feature>
<organism evidence="3 4">
    <name type="scientific">Pseudoxanthomonas broegbernensis</name>
    <dbReference type="NCBI Taxonomy" id="83619"/>
    <lineage>
        <taxon>Bacteria</taxon>
        <taxon>Pseudomonadati</taxon>
        <taxon>Pseudomonadota</taxon>
        <taxon>Gammaproteobacteria</taxon>
        <taxon>Lysobacterales</taxon>
        <taxon>Lysobacteraceae</taxon>
        <taxon>Pseudoxanthomonas</taxon>
    </lineage>
</organism>
<proteinExistence type="predicted"/>
<dbReference type="Pfam" id="PF04235">
    <property type="entry name" value="DUF418"/>
    <property type="match status" value="1"/>
</dbReference>
<dbReference type="EMBL" id="MWIP01000007">
    <property type="protein sequence ID" value="KAF1686240.1"/>
    <property type="molecule type" value="Genomic_DNA"/>
</dbReference>
<evidence type="ECO:0000256" key="1">
    <source>
        <dbReference type="SAM" id="Phobius"/>
    </source>
</evidence>
<comment type="caution">
    <text evidence="3">The sequence shown here is derived from an EMBL/GenBank/DDBJ whole genome shotgun (WGS) entry which is preliminary data.</text>
</comment>
<gene>
    <name evidence="3" type="ORF">B1992_08380</name>
</gene>
<dbReference type="PANTHER" id="PTHR30590">
    <property type="entry name" value="INNER MEMBRANE PROTEIN"/>
    <property type="match status" value="1"/>
</dbReference>
<name>A0A7V8K6R5_9GAMM</name>
<keyword evidence="1" id="KW-1133">Transmembrane helix</keyword>
<evidence type="ECO:0000259" key="2">
    <source>
        <dbReference type="Pfam" id="PF04235"/>
    </source>
</evidence>
<feature type="transmembrane region" description="Helical" evidence="1">
    <location>
        <begin position="20"/>
        <end position="42"/>
    </location>
</feature>
<feature type="transmembrane region" description="Helical" evidence="1">
    <location>
        <begin position="225"/>
        <end position="244"/>
    </location>
</feature>
<feature type="transmembrane region" description="Helical" evidence="1">
    <location>
        <begin position="106"/>
        <end position="138"/>
    </location>
</feature>
<feature type="transmembrane region" description="Helical" evidence="1">
    <location>
        <begin position="293"/>
        <end position="316"/>
    </location>
</feature>
<protein>
    <recommendedName>
        <fullName evidence="2">DUF418 domain-containing protein</fullName>
    </recommendedName>
</protein>